<organism evidence="4 5">
    <name type="scientific">Fictibacillus phosphorivorans</name>
    <dbReference type="NCBI Taxonomy" id="1221500"/>
    <lineage>
        <taxon>Bacteria</taxon>
        <taxon>Bacillati</taxon>
        <taxon>Bacillota</taxon>
        <taxon>Bacilli</taxon>
        <taxon>Bacillales</taxon>
        <taxon>Fictibacillaceae</taxon>
        <taxon>Fictibacillus</taxon>
    </lineage>
</organism>
<proteinExistence type="predicted"/>
<evidence type="ECO:0000313" key="4">
    <source>
        <dbReference type="EMBL" id="KZE67414.1"/>
    </source>
</evidence>
<dbReference type="Proteomes" id="UP000076567">
    <property type="component" value="Unassembled WGS sequence"/>
</dbReference>
<accession>A0A161RTE9</accession>
<dbReference type="RefSeq" id="WP_066239522.1">
    <property type="nucleotide sequence ID" value="NZ_LRFC01000010.1"/>
</dbReference>
<reference evidence="5" key="1">
    <citation type="submission" date="2016-01" db="EMBL/GenBank/DDBJ databases">
        <title>Draft genome of Chromobacterium sp. F49.</title>
        <authorList>
            <person name="Hong K.W."/>
        </authorList>
    </citation>
    <scope>NUCLEOTIDE SEQUENCE [LARGE SCALE GENOMIC DNA]</scope>
    <source>
        <strain evidence="5">P7IIIA</strain>
    </source>
</reference>
<dbReference type="NCBIfam" id="NF002806">
    <property type="entry name" value="PRK02948.1"/>
    <property type="match status" value="1"/>
</dbReference>
<feature type="domain" description="Aminotransferase class V" evidence="3">
    <location>
        <begin position="2"/>
        <end position="363"/>
    </location>
</feature>
<evidence type="ECO:0000256" key="1">
    <source>
        <dbReference type="ARBA" id="ARBA00001933"/>
    </source>
</evidence>
<dbReference type="Gene3D" id="3.40.640.10">
    <property type="entry name" value="Type I PLP-dependent aspartate aminotransferase-like (Major domain)"/>
    <property type="match status" value="1"/>
</dbReference>
<keyword evidence="5" id="KW-1185">Reference proteome</keyword>
<dbReference type="InterPro" id="IPR015424">
    <property type="entry name" value="PyrdxlP-dep_Trfase"/>
</dbReference>
<sequence length="383" mass="42040">MIYLDYAATTPISETALEAFIHTSKVYFHNTESLHDGGLNAKDLLEHARISLATLLGREGEGIYFTGGGSDGNFLAITSLAFGAQKKGRHIITSNIEHPSVEYVLTYLEKNGFEVSRIPVNHNGKISLEQLQTVIRKDTILATIQHVNSETGMIQDIKQIGNFLADKEILFHSDCVQSFGKYSVDHFSSASIDSFTVSAHKIHGPKGTGAVYISPSVYIKPLLSDVTHERGFRPGTVDLPSIVAFVTAADEHIRKQSVHFQHAEDMRKQFLSLILKNKAIIFEGKTDCSPFIFPIRIIGLEGQIVMQELTRKKIAVSTGSACKNGQQEPSRALLAIGRTGSEAHGLVRISISHLTTNEDIARLGKALNEITNKFKSVSEVLSI</sequence>
<dbReference type="InterPro" id="IPR016454">
    <property type="entry name" value="Cysteine_dSase"/>
</dbReference>
<dbReference type="InterPro" id="IPR000192">
    <property type="entry name" value="Aminotrans_V_dom"/>
</dbReference>
<dbReference type="EMBL" id="LRFC01000010">
    <property type="protein sequence ID" value="KZE67414.1"/>
    <property type="molecule type" value="Genomic_DNA"/>
</dbReference>
<dbReference type="SUPFAM" id="SSF53383">
    <property type="entry name" value="PLP-dependent transferases"/>
    <property type="match status" value="1"/>
</dbReference>
<gene>
    <name evidence="4" type="ORF">AWM68_19415</name>
</gene>
<dbReference type="Gene3D" id="3.90.1150.10">
    <property type="entry name" value="Aspartate Aminotransferase, domain 1"/>
    <property type="match status" value="1"/>
</dbReference>
<dbReference type="PANTHER" id="PTHR11601">
    <property type="entry name" value="CYSTEINE DESULFURYLASE FAMILY MEMBER"/>
    <property type="match status" value="1"/>
</dbReference>
<evidence type="ECO:0000259" key="3">
    <source>
        <dbReference type="Pfam" id="PF00266"/>
    </source>
</evidence>
<evidence type="ECO:0000256" key="2">
    <source>
        <dbReference type="ARBA" id="ARBA00022898"/>
    </source>
</evidence>
<protein>
    <recommendedName>
        <fullName evidence="3">Aminotransferase class V domain-containing protein</fullName>
    </recommendedName>
</protein>
<dbReference type="GO" id="GO:0003824">
    <property type="term" value="F:catalytic activity"/>
    <property type="evidence" value="ECO:0007669"/>
    <property type="project" value="UniProtKB-ARBA"/>
</dbReference>
<name>A0A161RTE9_9BACL</name>
<dbReference type="InterPro" id="IPR015421">
    <property type="entry name" value="PyrdxlP-dep_Trfase_major"/>
</dbReference>
<comment type="caution">
    <text evidence="4">The sequence shown here is derived from an EMBL/GenBank/DDBJ whole genome shotgun (WGS) entry which is preliminary data.</text>
</comment>
<dbReference type="InterPro" id="IPR015422">
    <property type="entry name" value="PyrdxlP-dep_Trfase_small"/>
</dbReference>
<dbReference type="PIRSF" id="PIRSF005572">
    <property type="entry name" value="NifS"/>
    <property type="match status" value="1"/>
</dbReference>
<dbReference type="AlphaFoldDB" id="A0A161RTE9"/>
<evidence type="ECO:0000313" key="5">
    <source>
        <dbReference type="Proteomes" id="UP000076567"/>
    </source>
</evidence>
<comment type="cofactor">
    <cofactor evidence="1">
        <name>pyridoxal 5'-phosphate</name>
        <dbReference type="ChEBI" id="CHEBI:597326"/>
    </cofactor>
</comment>
<dbReference type="PANTHER" id="PTHR11601:SF36">
    <property type="entry name" value="CYSTEINE DESULFURASE NIFS-RELATED"/>
    <property type="match status" value="1"/>
</dbReference>
<keyword evidence="2" id="KW-0663">Pyridoxal phosphate</keyword>
<dbReference type="Pfam" id="PF00266">
    <property type="entry name" value="Aminotran_5"/>
    <property type="match status" value="1"/>
</dbReference>